<dbReference type="PANTHER" id="PTHR43877:SF2">
    <property type="entry name" value="AMINOALKYLPHOSPHONATE N-ACETYLTRANSFERASE-RELATED"/>
    <property type="match status" value="1"/>
</dbReference>
<dbReference type="InterPro" id="IPR016181">
    <property type="entry name" value="Acyl_CoA_acyltransferase"/>
</dbReference>
<gene>
    <name evidence="4" type="ORF">ACFOSU_04830</name>
</gene>
<feature type="domain" description="N-acetyltransferase" evidence="3">
    <location>
        <begin position="1"/>
        <end position="113"/>
    </location>
</feature>
<dbReference type="PROSITE" id="PS51186">
    <property type="entry name" value="GNAT"/>
    <property type="match status" value="1"/>
</dbReference>
<evidence type="ECO:0000256" key="1">
    <source>
        <dbReference type="ARBA" id="ARBA00022679"/>
    </source>
</evidence>
<keyword evidence="2 4" id="KW-0012">Acyltransferase</keyword>
<dbReference type="EMBL" id="JBHRSS010000003">
    <property type="protein sequence ID" value="MFC3103211.1"/>
    <property type="molecule type" value="Genomic_DNA"/>
</dbReference>
<comment type="caution">
    <text evidence="4">The sequence shown here is derived from an EMBL/GenBank/DDBJ whole genome shotgun (WGS) entry which is preliminary data.</text>
</comment>
<sequence length="114" mass="13059">MLVDYRQAIADSDVYVAVRDAAILGMVVLSARDAGFMLNNLAVAPDWQGHGIGRALIDFAENQARVHGHDRILLYTNEKMTENLALYRRLGYIEIARRHEQGYRRIYMQKPLRA</sequence>
<evidence type="ECO:0000313" key="5">
    <source>
        <dbReference type="Proteomes" id="UP001595462"/>
    </source>
</evidence>
<evidence type="ECO:0000313" key="4">
    <source>
        <dbReference type="EMBL" id="MFC3103211.1"/>
    </source>
</evidence>
<dbReference type="SUPFAM" id="SSF55729">
    <property type="entry name" value="Acyl-CoA N-acyltransferases (Nat)"/>
    <property type="match status" value="1"/>
</dbReference>
<name>A0ABV7EMW7_9GAMM</name>
<dbReference type="PANTHER" id="PTHR43877">
    <property type="entry name" value="AMINOALKYLPHOSPHONATE N-ACETYLTRANSFERASE-RELATED-RELATED"/>
    <property type="match status" value="1"/>
</dbReference>
<evidence type="ECO:0000256" key="2">
    <source>
        <dbReference type="ARBA" id="ARBA00023315"/>
    </source>
</evidence>
<organism evidence="4 5">
    <name type="scientific">Salinisphaera aquimarina</name>
    <dbReference type="NCBI Taxonomy" id="2094031"/>
    <lineage>
        <taxon>Bacteria</taxon>
        <taxon>Pseudomonadati</taxon>
        <taxon>Pseudomonadota</taxon>
        <taxon>Gammaproteobacteria</taxon>
        <taxon>Salinisphaerales</taxon>
        <taxon>Salinisphaeraceae</taxon>
        <taxon>Salinisphaera</taxon>
    </lineage>
</organism>
<protein>
    <submittedName>
        <fullName evidence="4">GNAT family N-acetyltransferase</fullName>
        <ecNumber evidence="4">2.3.-.-</ecNumber>
    </submittedName>
</protein>
<evidence type="ECO:0000259" key="3">
    <source>
        <dbReference type="PROSITE" id="PS51186"/>
    </source>
</evidence>
<dbReference type="GO" id="GO:0016746">
    <property type="term" value="F:acyltransferase activity"/>
    <property type="evidence" value="ECO:0007669"/>
    <property type="project" value="UniProtKB-KW"/>
</dbReference>
<dbReference type="InterPro" id="IPR000182">
    <property type="entry name" value="GNAT_dom"/>
</dbReference>
<dbReference type="EC" id="2.3.-.-" evidence="4"/>
<dbReference type="Pfam" id="PF13508">
    <property type="entry name" value="Acetyltransf_7"/>
    <property type="match status" value="1"/>
</dbReference>
<dbReference type="Gene3D" id="3.40.630.30">
    <property type="match status" value="1"/>
</dbReference>
<dbReference type="InterPro" id="IPR050832">
    <property type="entry name" value="Bact_Acetyltransf"/>
</dbReference>
<reference evidence="5" key="1">
    <citation type="journal article" date="2019" name="Int. J. Syst. Evol. Microbiol.">
        <title>The Global Catalogue of Microorganisms (GCM) 10K type strain sequencing project: providing services to taxonomists for standard genome sequencing and annotation.</title>
        <authorList>
            <consortium name="The Broad Institute Genomics Platform"/>
            <consortium name="The Broad Institute Genome Sequencing Center for Infectious Disease"/>
            <person name="Wu L."/>
            <person name="Ma J."/>
        </authorList>
    </citation>
    <scope>NUCLEOTIDE SEQUENCE [LARGE SCALE GENOMIC DNA]</scope>
    <source>
        <strain evidence="5">KCTC 52640</strain>
    </source>
</reference>
<dbReference type="RefSeq" id="WP_380687022.1">
    <property type="nucleotide sequence ID" value="NZ_JBHRSS010000003.1"/>
</dbReference>
<dbReference type="Proteomes" id="UP001595462">
    <property type="component" value="Unassembled WGS sequence"/>
</dbReference>
<accession>A0ABV7EMW7</accession>
<proteinExistence type="predicted"/>
<keyword evidence="1 4" id="KW-0808">Transferase</keyword>
<dbReference type="CDD" id="cd04301">
    <property type="entry name" value="NAT_SF"/>
    <property type="match status" value="1"/>
</dbReference>
<keyword evidence="5" id="KW-1185">Reference proteome</keyword>